<name>A0ABU2FKQ2_9EURY</name>
<sequence>MEELELGQATIVYEDPDEGIVEETVDNEEMVYAYDHWNIRSGTDADGNDLMKQIPKERVHRVDRNVEKFEDQAGSVRRRVESLASDLRERIPVNVGDGGRRETMRPETGQEEEARTIPVDDGGGVREQGAAEAQSGAEPEGGADDESDET</sequence>
<feature type="region of interest" description="Disordered" evidence="1">
    <location>
        <begin position="88"/>
        <end position="150"/>
    </location>
</feature>
<feature type="compositionally biased region" description="Acidic residues" evidence="1">
    <location>
        <begin position="141"/>
        <end position="150"/>
    </location>
</feature>
<gene>
    <name evidence="2" type="ORF">NDI86_04245</name>
</gene>
<evidence type="ECO:0000313" key="2">
    <source>
        <dbReference type="EMBL" id="MDS0281322.1"/>
    </source>
</evidence>
<proteinExistence type="predicted"/>
<keyword evidence="3" id="KW-1185">Reference proteome</keyword>
<accession>A0ABU2FKQ2</accession>
<feature type="compositionally biased region" description="Low complexity" evidence="1">
    <location>
        <begin position="127"/>
        <end position="140"/>
    </location>
</feature>
<comment type="caution">
    <text evidence="2">The sequence shown here is derived from an EMBL/GenBank/DDBJ whole genome shotgun (WGS) entry which is preliminary data.</text>
</comment>
<dbReference type="RefSeq" id="WP_310899159.1">
    <property type="nucleotide sequence ID" value="NZ_JAMQOS010000001.1"/>
</dbReference>
<dbReference type="EMBL" id="JAMQOS010000001">
    <property type="protein sequence ID" value="MDS0281322.1"/>
    <property type="molecule type" value="Genomic_DNA"/>
</dbReference>
<organism evidence="2 3">
    <name type="scientific">Haloarcula onubensis</name>
    <dbReference type="NCBI Taxonomy" id="2950539"/>
    <lineage>
        <taxon>Archaea</taxon>
        <taxon>Methanobacteriati</taxon>
        <taxon>Methanobacteriota</taxon>
        <taxon>Stenosarchaea group</taxon>
        <taxon>Halobacteria</taxon>
        <taxon>Halobacteriales</taxon>
        <taxon>Haloarculaceae</taxon>
        <taxon>Haloarcula</taxon>
    </lineage>
</organism>
<evidence type="ECO:0000313" key="3">
    <source>
        <dbReference type="Proteomes" id="UP001268864"/>
    </source>
</evidence>
<protein>
    <submittedName>
        <fullName evidence="2">Uncharacterized protein</fullName>
    </submittedName>
</protein>
<dbReference type="Proteomes" id="UP001268864">
    <property type="component" value="Unassembled WGS sequence"/>
</dbReference>
<evidence type="ECO:0000256" key="1">
    <source>
        <dbReference type="SAM" id="MobiDB-lite"/>
    </source>
</evidence>
<reference evidence="2 3" key="1">
    <citation type="submission" date="2022-06" db="EMBL/GenBank/DDBJ databases">
        <title>Halomicroarcula sp. a new haloarchaeum isolate from saline soil.</title>
        <authorList>
            <person name="Strakova D."/>
            <person name="Galisteo C."/>
            <person name="Sanchez-Porro C."/>
            <person name="Ventosa A."/>
        </authorList>
    </citation>
    <scope>NUCLEOTIDE SEQUENCE [LARGE SCALE GENOMIC DNA]</scope>
    <source>
        <strain evidence="2 3">S3CR25-11</strain>
    </source>
</reference>